<comment type="caution">
    <text evidence="3">The sequence shown here is derived from an EMBL/GenBank/DDBJ whole genome shotgun (WGS) entry which is preliminary data.</text>
</comment>
<organism evidence="3 4">
    <name type="scientific">Arthrobacter halodurans</name>
    <dbReference type="NCBI Taxonomy" id="516699"/>
    <lineage>
        <taxon>Bacteria</taxon>
        <taxon>Bacillati</taxon>
        <taxon>Actinomycetota</taxon>
        <taxon>Actinomycetes</taxon>
        <taxon>Micrococcales</taxon>
        <taxon>Micrococcaceae</taxon>
        <taxon>Arthrobacter</taxon>
    </lineage>
</organism>
<keyword evidence="2" id="KW-0812">Transmembrane</keyword>
<dbReference type="RefSeq" id="WP_373973260.1">
    <property type="nucleotide sequence ID" value="NZ_JBHDLJ010000017.1"/>
</dbReference>
<dbReference type="EMBL" id="JBHDLJ010000017">
    <property type="protein sequence ID" value="MFB0836084.1"/>
    <property type="molecule type" value="Genomic_DNA"/>
</dbReference>
<feature type="compositionally biased region" description="Basic and acidic residues" evidence="1">
    <location>
        <begin position="92"/>
        <end position="115"/>
    </location>
</feature>
<evidence type="ECO:0000256" key="2">
    <source>
        <dbReference type="SAM" id="Phobius"/>
    </source>
</evidence>
<feature type="transmembrane region" description="Helical" evidence="2">
    <location>
        <begin position="38"/>
        <end position="58"/>
    </location>
</feature>
<evidence type="ECO:0000256" key="1">
    <source>
        <dbReference type="SAM" id="MobiDB-lite"/>
    </source>
</evidence>
<dbReference type="Gene3D" id="1.20.1280.290">
    <property type="match status" value="1"/>
</dbReference>
<proteinExistence type="predicted"/>
<feature type="transmembrane region" description="Helical" evidence="2">
    <location>
        <begin position="64"/>
        <end position="83"/>
    </location>
</feature>
<keyword evidence="2" id="KW-1133">Transmembrane helix</keyword>
<keyword evidence="4" id="KW-1185">Reference proteome</keyword>
<evidence type="ECO:0000313" key="4">
    <source>
        <dbReference type="Proteomes" id="UP001575652"/>
    </source>
</evidence>
<evidence type="ECO:0000313" key="3">
    <source>
        <dbReference type="EMBL" id="MFB0836084.1"/>
    </source>
</evidence>
<keyword evidence="2" id="KW-0472">Membrane</keyword>
<accession>A0ABV4UQY7</accession>
<name>A0ABV4UQY7_9MICC</name>
<protein>
    <submittedName>
        <fullName evidence="3">Uncharacterized protein</fullName>
    </submittedName>
</protein>
<feature type="region of interest" description="Disordered" evidence="1">
    <location>
        <begin position="88"/>
        <end position="124"/>
    </location>
</feature>
<reference evidence="3 4" key="1">
    <citation type="submission" date="2024-09" db="EMBL/GenBank/DDBJ databases">
        <authorList>
            <person name="Salinas-Garcia M.A."/>
            <person name="Prieme A."/>
        </authorList>
    </citation>
    <scope>NUCLEOTIDE SEQUENCE [LARGE SCALE GENOMIC DNA]</scope>
    <source>
        <strain evidence="3 4">DSM 21081</strain>
    </source>
</reference>
<sequence length="124" mass="13874">MDIDPAVLAGSVSTVVFIGSVMPMLAKAVRTRDLASYSLGNLLLANVGNLVHSVYVFSLPAGPIWALHGFHLSTTGFMLAMYVRHHTPAHRKGQEHDHRSDHHRPGDDRSGCRHHDDHRRRVRR</sequence>
<dbReference type="Proteomes" id="UP001575652">
    <property type="component" value="Unassembled WGS sequence"/>
</dbReference>
<gene>
    <name evidence="3" type="ORF">ACETWP_15960</name>
</gene>
<feature type="transmembrane region" description="Helical" evidence="2">
    <location>
        <begin position="6"/>
        <end position="26"/>
    </location>
</feature>